<reference evidence="2" key="1">
    <citation type="submission" date="2021-01" db="EMBL/GenBank/DDBJ databases">
        <title>Modified the classification status of verrucomicrobia.</title>
        <authorList>
            <person name="Feng X."/>
        </authorList>
    </citation>
    <scope>NUCLEOTIDE SEQUENCE</scope>
    <source>
        <strain evidence="2">KCTC 22041</strain>
    </source>
</reference>
<keyword evidence="3" id="KW-1185">Reference proteome</keyword>
<feature type="transmembrane region" description="Helical" evidence="1">
    <location>
        <begin position="27"/>
        <end position="46"/>
    </location>
</feature>
<name>A0A934S8E5_9BACT</name>
<keyword evidence="1" id="KW-0812">Transmembrane</keyword>
<evidence type="ECO:0000256" key="1">
    <source>
        <dbReference type="SAM" id="Phobius"/>
    </source>
</evidence>
<evidence type="ECO:0000313" key="2">
    <source>
        <dbReference type="EMBL" id="MBK1883230.1"/>
    </source>
</evidence>
<dbReference type="EMBL" id="JAENIJ010000019">
    <property type="protein sequence ID" value="MBK1883230.1"/>
    <property type="molecule type" value="Genomic_DNA"/>
</dbReference>
<dbReference type="AlphaFoldDB" id="A0A934S8E5"/>
<evidence type="ECO:0000313" key="3">
    <source>
        <dbReference type="Proteomes" id="UP000603141"/>
    </source>
</evidence>
<organism evidence="2 3">
    <name type="scientific">Luteolibacter pohnpeiensis</name>
    <dbReference type="NCBI Taxonomy" id="454153"/>
    <lineage>
        <taxon>Bacteria</taxon>
        <taxon>Pseudomonadati</taxon>
        <taxon>Verrucomicrobiota</taxon>
        <taxon>Verrucomicrobiia</taxon>
        <taxon>Verrucomicrobiales</taxon>
        <taxon>Verrucomicrobiaceae</taxon>
        <taxon>Luteolibacter</taxon>
    </lineage>
</organism>
<gene>
    <name evidence="2" type="ORF">JIN85_12460</name>
</gene>
<sequence length="169" mass="18681">MEEKTPDLRLLEPVSPESLLPDASPPVWPLIAAAVLILLLIGWLIFRKNTKESAAVINRRKEAYEKAKKAISGIKVEHARHAAIQVSLILRRYLAEATNDPALFETHEEFVTRRDSLERLTPAARSACGDGFQQLAALKYAPEVPDVDPQGVVNDGAQLLETIHAGFRP</sequence>
<keyword evidence="1" id="KW-0472">Membrane</keyword>
<protein>
    <submittedName>
        <fullName evidence="2">DUF4381 family protein</fullName>
    </submittedName>
</protein>
<keyword evidence="1" id="KW-1133">Transmembrane helix</keyword>
<proteinExistence type="predicted"/>
<accession>A0A934S8E5</accession>
<dbReference type="RefSeq" id="WP_200271147.1">
    <property type="nucleotide sequence ID" value="NZ_JAENIJ010000019.1"/>
</dbReference>
<comment type="caution">
    <text evidence="2">The sequence shown here is derived from an EMBL/GenBank/DDBJ whole genome shotgun (WGS) entry which is preliminary data.</text>
</comment>
<dbReference type="Proteomes" id="UP000603141">
    <property type="component" value="Unassembled WGS sequence"/>
</dbReference>